<proteinExistence type="predicted"/>
<protein>
    <submittedName>
        <fullName evidence="3">SET domain-containing protein 5</fullName>
    </submittedName>
</protein>
<organism evidence="3 4">
    <name type="scientific">Mycena sanguinolenta</name>
    <dbReference type="NCBI Taxonomy" id="230812"/>
    <lineage>
        <taxon>Eukaryota</taxon>
        <taxon>Fungi</taxon>
        <taxon>Dikarya</taxon>
        <taxon>Basidiomycota</taxon>
        <taxon>Agaricomycotina</taxon>
        <taxon>Agaricomycetes</taxon>
        <taxon>Agaricomycetidae</taxon>
        <taxon>Agaricales</taxon>
        <taxon>Marasmiineae</taxon>
        <taxon>Mycenaceae</taxon>
        <taxon>Mycena</taxon>
    </lineage>
</organism>
<dbReference type="Gene3D" id="2.170.270.10">
    <property type="entry name" value="SET domain"/>
    <property type="match status" value="1"/>
</dbReference>
<dbReference type="SUPFAM" id="SSF82199">
    <property type="entry name" value="SET domain"/>
    <property type="match status" value="1"/>
</dbReference>
<dbReference type="Pfam" id="PF00856">
    <property type="entry name" value="SET"/>
    <property type="match status" value="1"/>
</dbReference>
<dbReference type="InterPro" id="IPR046341">
    <property type="entry name" value="SET_dom_sf"/>
</dbReference>
<dbReference type="PROSITE" id="PS50280">
    <property type="entry name" value="SET"/>
    <property type="match status" value="1"/>
</dbReference>
<feature type="region of interest" description="Disordered" evidence="1">
    <location>
        <begin position="1"/>
        <end position="21"/>
    </location>
</feature>
<keyword evidence="4" id="KW-1185">Reference proteome</keyword>
<dbReference type="EMBL" id="JACAZH010000008">
    <property type="protein sequence ID" value="KAF7360990.1"/>
    <property type="molecule type" value="Genomic_DNA"/>
</dbReference>
<sequence length="414" mass="45912">MPTATAPSSPELTNVSASTSYLRRDRCRPPPLHFCAQMNANIRSNPSLDSPYFDLAGHIGSRAYCLHNIVYGDTADETATLLDVGVKDLLPILIPPPPVPAPKGVTFSIRKSEGKNGLGMFAAQNIPVGGLITVERPILVAPYIIGLQTHSESDFYTALLQRLPADTVARFMELANCKPASECDIVEGIMRTNAIAITLDVPDVPHPELSTHRAIFLDISRCNHSCGPNARWQWDAASFSLSLVALRPIEAGQEITVAYITPTCSRSERRTKLKTMYNFSCRCDFCARPSSLTSKSDVSRSELQTFWAALPSFEEWCLNPNMGDYALIDAHIRAVSVIESEGLEMLEYGKHLDAIAMGYGALRDVEQFRQWAWRARDFRPMDPEASRVLEGWILDPETFPVWGWRNLAKGSPKN</sequence>
<feature type="domain" description="SET" evidence="2">
    <location>
        <begin position="105"/>
        <end position="260"/>
    </location>
</feature>
<evidence type="ECO:0000313" key="4">
    <source>
        <dbReference type="Proteomes" id="UP000623467"/>
    </source>
</evidence>
<dbReference type="InterPro" id="IPR053185">
    <property type="entry name" value="SET_domain_protein"/>
</dbReference>
<accession>A0A8H6YH03</accession>
<dbReference type="SMART" id="SM00317">
    <property type="entry name" value="SET"/>
    <property type="match status" value="1"/>
</dbReference>
<dbReference type="PANTHER" id="PTHR47332:SF4">
    <property type="entry name" value="SET DOMAIN-CONTAINING PROTEIN 5"/>
    <property type="match status" value="1"/>
</dbReference>
<dbReference type="InterPro" id="IPR001214">
    <property type="entry name" value="SET_dom"/>
</dbReference>
<evidence type="ECO:0000256" key="1">
    <source>
        <dbReference type="SAM" id="MobiDB-lite"/>
    </source>
</evidence>
<dbReference type="AlphaFoldDB" id="A0A8H6YH03"/>
<reference evidence="3" key="1">
    <citation type="submission" date="2020-05" db="EMBL/GenBank/DDBJ databases">
        <title>Mycena genomes resolve the evolution of fungal bioluminescence.</title>
        <authorList>
            <person name="Tsai I.J."/>
        </authorList>
    </citation>
    <scope>NUCLEOTIDE SEQUENCE</scope>
    <source>
        <strain evidence="3">160909Yilan</strain>
    </source>
</reference>
<dbReference type="OrthoDB" id="265717at2759"/>
<dbReference type="CDD" id="cd20071">
    <property type="entry name" value="SET_SMYD"/>
    <property type="match status" value="1"/>
</dbReference>
<comment type="caution">
    <text evidence="3">The sequence shown here is derived from an EMBL/GenBank/DDBJ whole genome shotgun (WGS) entry which is preliminary data.</text>
</comment>
<dbReference type="Proteomes" id="UP000623467">
    <property type="component" value="Unassembled WGS sequence"/>
</dbReference>
<evidence type="ECO:0000259" key="2">
    <source>
        <dbReference type="PROSITE" id="PS50280"/>
    </source>
</evidence>
<name>A0A8H6YH03_9AGAR</name>
<dbReference type="PANTHER" id="PTHR47332">
    <property type="entry name" value="SET DOMAIN-CONTAINING PROTEIN 5"/>
    <property type="match status" value="1"/>
</dbReference>
<evidence type="ECO:0000313" key="3">
    <source>
        <dbReference type="EMBL" id="KAF7360990.1"/>
    </source>
</evidence>
<gene>
    <name evidence="3" type="ORF">MSAN_01129200</name>
</gene>